<evidence type="ECO:0000256" key="1">
    <source>
        <dbReference type="SAM" id="MobiDB-lite"/>
    </source>
</evidence>
<feature type="region of interest" description="Disordered" evidence="1">
    <location>
        <begin position="1"/>
        <end position="31"/>
    </location>
</feature>
<accession>A0ABR1KR52</accession>
<reference evidence="3 4" key="1">
    <citation type="submission" date="2024-04" db="EMBL/GenBank/DDBJ databases">
        <title>Phyllosticta paracitricarpa is synonymous to the EU quarantine fungus P. citricarpa based on phylogenomic analyses.</title>
        <authorList>
            <consortium name="Lawrence Berkeley National Laboratory"/>
            <person name="Van Ingen-Buijs V.A."/>
            <person name="Van Westerhoven A.C."/>
            <person name="Haridas S."/>
            <person name="Skiadas P."/>
            <person name="Martin F."/>
            <person name="Groenewald J.Z."/>
            <person name="Crous P.W."/>
            <person name="Seidl M.F."/>
        </authorList>
    </citation>
    <scope>NUCLEOTIDE SEQUENCE [LARGE SCALE GENOMIC DNA]</scope>
    <source>
        <strain evidence="3 4">CBS 123371</strain>
    </source>
</reference>
<gene>
    <name evidence="3" type="ORF">IWZ03DRAFT_151647</name>
</gene>
<proteinExistence type="predicted"/>
<feature type="transmembrane region" description="Helical" evidence="2">
    <location>
        <begin position="308"/>
        <end position="326"/>
    </location>
</feature>
<keyword evidence="2" id="KW-0812">Transmembrane</keyword>
<dbReference type="Proteomes" id="UP001363622">
    <property type="component" value="Unassembled WGS sequence"/>
</dbReference>
<organism evidence="3 4">
    <name type="scientific">Phyllosticta citriasiana</name>
    <dbReference type="NCBI Taxonomy" id="595635"/>
    <lineage>
        <taxon>Eukaryota</taxon>
        <taxon>Fungi</taxon>
        <taxon>Dikarya</taxon>
        <taxon>Ascomycota</taxon>
        <taxon>Pezizomycotina</taxon>
        <taxon>Dothideomycetes</taxon>
        <taxon>Dothideomycetes incertae sedis</taxon>
        <taxon>Botryosphaeriales</taxon>
        <taxon>Phyllostictaceae</taxon>
        <taxon>Phyllosticta</taxon>
    </lineage>
</organism>
<dbReference type="EMBL" id="JBBPHU010000004">
    <property type="protein sequence ID" value="KAK7518629.1"/>
    <property type="molecule type" value="Genomic_DNA"/>
</dbReference>
<keyword evidence="4" id="KW-1185">Reference proteome</keyword>
<keyword evidence="2" id="KW-0472">Membrane</keyword>
<feature type="transmembrane region" description="Helical" evidence="2">
    <location>
        <begin position="278"/>
        <end position="301"/>
    </location>
</feature>
<protein>
    <submittedName>
        <fullName evidence="3">Uncharacterized protein</fullName>
    </submittedName>
</protein>
<evidence type="ECO:0000313" key="3">
    <source>
        <dbReference type="EMBL" id="KAK7518629.1"/>
    </source>
</evidence>
<sequence>MTQHRQEWEQQDVELGESQIPSKYGDEASGRYNLLQPGAKKRKYGREFSGDYAQRFCETSLKARNANPPLFIPNLTEMRQRCLEHLGSELRILERKMQDKGTQEPKDVAKAIELMRDMDMLIESEARRLKLEDPECSGSRGLNVVHLEMENQSGMDWKKTGTWLMLSKDFEQSGRDVIEPCKTLSEYQKEKIRDHFTTPSTNNHYGLTYEAWTHRVKSTIERRPWTLKYERDGRIHHQHKVARGWLVVLILAVLSLICFYGVGIIATNTTFSPTFQQYFFWIAIVWSLISSSLLSWIIALFGGHKRDVVAALLSGLSIWLVVIQIGQTHLLQQI</sequence>
<keyword evidence="2" id="KW-1133">Transmembrane helix</keyword>
<evidence type="ECO:0000256" key="2">
    <source>
        <dbReference type="SAM" id="Phobius"/>
    </source>
</evidence>
<name>A0ABR1KR52_9PEZI</name>
<comment type="caution">
    <text evidence="3">The sequence shown here is derived from an EMBL/GenBank/DDBJ whole genome shotgun (WGS) entry which is preliminary data.</text>
</comment>
<evidence type="ECO:0000313" key="4">
    <source>
        <dbReference type="Proteomes" id="UP001363622"/>
    </source>
</evidence>
<feature type="transmembrane region" description="Helical" evidence="2">
    <location>
        <begin position="244"/>
        <end position="266"/>
    </location>
</feature>